<accession>A0A3A4RDK8</accession>
<dbReference type="Pfam" id="PF01553">
    <property type="entry name" value="Acyltransferase"/>
    <property type="match status" value="1"/>
</dbReference>
<evidence type="ECO:0000256" key="2">
    <source>
        <dbReference type="ARBA" id="ARBA00022679"/>
    </source>
</evidence>
<keyword evidence="2 5" id="KW-0808">Transferase</keyword>
<dbReference type="GO" id="GO:0003841">
    <property type="term" value="F:1-acylglycerol-3-phosphate O-acyltransferase activity"/>
    <property type="evidence" value="ECO:0007669"/>
    <property type="project" value="TreeGrafter"/>
</dbReference>
<dbReference type="PANTHER" id="PTHR10434:SF11">
    <property type="entry name" value="1-ACYL-SN-GLYCEROL-3-PHOSPHATE ACYLTRANSFERASE"/>
    <property type="match status" value="1"/>
</dbReference>
<evidence type="ECO:0000256" key="3">
    <source>
        <dbReference type="ARBA" id="ARBA00023315"/>
    </source>
</evidence>
<dbReference type="InterPro" id="IPR002123">
    <property type="entry name" value="Plipid/glycerol_acylTrfase"/>
</dbReference>
<reference evidence="5 6" key="1">
    <citation type="journal article" date="2017" name="ISME J.">
        <title>Energy and carbon metabolisms in a deep terrestrial subsurface fluid microbial community.</title>
        <authorList>
            <person name="Momper L."/>
            <person name="Jungbluth S.P."/>
            <person name="Lee M.D."/>
            <person name="Amend J.P."/>
        </authorList>
    </citation>
    <scope>NUCLEOTIDE SEQUENCE [LARGE SCALE GENOMIC DNA]</scope>
    <source>
        <strain evidence="5">SURF_26</strain>
    </source>
</reference>
<feature type="domain" description="Phospholipid/glycerol acyltransferase" evidence="4">
    <location>
        <begin position="36"/>
        <end position="148"/>
    </location>
</feature>
<evidence type="ECO:0000313" key="5">
    <source>
        <dbReference type="EMBL" id="RJP60797.1"/>
    </source>
</evidence>
<organism evidence="5 6">
    <name type="scientific">Candidatus Auribacter fodinae</name>
    <dbReference type="NCBI Taxonomy" id="2093366"/>
    <lineage>
        <taxon>Bacteria</taxon>
        <taxon>Pseudomonadati</taxon>
        <taxon>Candidatus Auribacterota</taxon>
        <taxon>Candidatus Auribacteria</taxon>
        <taxon>Candidatus Auribacterales</taxon>
        <taxon>Candidatus Auribacteraceae</taxon>
        <taxon>Candidatus Auribacter</taxon>
    </lineage>
</organism>
<gene>
    <name evidence="5" type="ORF">C4541_03420</name>
</gene>
<dbReference type="Proteomes" id="UP000266426">
    <property type="component" value="Unassembled WGS sequence"/>
</dbReference>
<comment type="pathway">
    <text evidence="1">Lipid metabolism.</text>
</comment>
<evidence type="ECO:0000259" key="4">
    <source>
        <dbReference type="SMART" id="SM00563"/>
    </source>
</evidence>
<dbReference type="SMART" id="SM00563">
    <property type="entry name" value="PlsC"/>
    <property type="match status" value="1"/>
</dbReference>
<dbReference type="PANTHER" id="PTHR10434">
    <property type="entry name" value="1-ACYL-SN-GLYCEROL-3-PHOSPHATE ACYLTRANSFERASE"/>
    <property type="match status" value="1"/>
</dbReference>
<evidence type="ECO:0000256" key="1">
    <source>
        <dbReference type="ARBA" id="ARBA00005189"/>
    </source>
</evidence>
<comment type="caution">
    <text evidence="5">The sequence shown here is derived from an EMBL/GenBank/DDBJ whole genome shotgun (WGS) entry which is preliminary data.</text>
</comment>
<dbReference type="SUPFAM" id="SSF69593">
    <property type="entry name" value="Glycerol-3-phosphate (1)-acyltransferase"/>
    <property type="match status" value="1"/>
</dbReference>
<evidence type="ECO:0000313" key="6">
    <source>
        <dbReference type="Proteomes" id="UP000266426"/>
    </source>
</evidence>
<dbReference type="CDD" id="cd07989">
    <property type="entry name" value="LPLAT_AGPAT-like"/>
    <property type="match status" value="1"/>
</dbReference>
<dbReference type="AlphaFoldDB" id="A0A3A4RDK8"/>
<keyword evidence="3 5" id="KW-0012">Acyltransferase</keyword>
<dbReference type="GO" id="GO:0006654">
    <property type="term" value="P:phosphatidic acid biosynthetic process"/>
    <property type="evidence" value="ECO:0007669"/>
    <property type="project" value="TreeGrafter"/>
</dbReference>
<protein>
    <submittedName>
        <fullName evidence="5">1-acyl-sn-glycerol-3-phosphate acyltransferase</fullName>
    </submittedName>
</protein>
<dbReference type="EMBL" id="QZJZ01000022">
    <property type="protein sequence ID" value="RJP60797.1"/>
    <property type="molecule type" value="Genomic_DNA"/>
</dbReference>
<sequence>MNTLYKIAVLLCWMYARLVVSVTITGKENIPRNEGFLLIANHLSYFDPFLIAYSINKTVHFLAMEELFRSKLSSFIMRQWHTIPVKRDSADRTAIRESIKLLASGKIVGIFPQGGIDKDNTESEFQTGAAMLAIKSGKQILPVCLAGTRHLYKPFSLKRRSLSISFRVPFTLEKPSDSDKKNARLNAIHLMHEKLHSDEGNK</sequence>
<name>A0A3A4RDK8_9BACT</name>
<proteinExistence type="predicted"/>